<evidence type="ECO:0000313" key="2">
    <source>
        <dbReference type="EMBL" id="KAK5599115.1"/>
    </source>
</evidence>
<dbReference type="AlphaFoldDB" id="A0AAV9QRK9"/>
<proteinExistence type="predicted"/>
<protein>
    <submittedName>
        <fullName evidence="2">Uncharacterized protein</fullName>
    </submittedName>
</protein>
<feature type="region of interest" description="Disordered" evidence="1">
    <location>
        <begin position="1"/>
        <end position="29"/>
    </location>
</feature>
<accession>A0AAV9QRK9</accession>
<feature type="non-terminal residue" evidence="2">
    <location>
        <position position="1"/>
    </location>
</feature>
<dbReference type="EMBL" id="JAHHUM010002964">
    <property type="protein sequence ID" value="KAK5599115.1"/>
    <property type="molecule type" value="Genomic_DNA"/>
</dbReference>
<comment type="caution">
    <text evidence="2">The sequence shown here is derived from an EMBL/GenBank/DDBJ whole genome shotgun (WGS) entry which is preliminary data.</text>
</comment>
<organism evidence="2 3">
    <name type="scientific">Crenichthys baileyi</name>
    <name type="common">White River springfish</name>
    <dbReference type="NCBI Taxonomy" id="28760"/>
    <lineage>
        <taxon>Eukaryota</taxon>
        <taxon>Metazoa</taxon>
        <taxon>Chordata</taxon>
        <taxon>Craniata</taxon>
        <taxon>Vertebrata</taxon>
        <taxon>Euteleostomi</taxon>
        <taxon>Actinopterygii</taxon>
        <taxon>Neopterygii</taxon>
        <taxon>Teleostei</taxon>
        <taxon>Neoteleostei</taxon>
        <taxon>Acanthomorphata</taxon>
        <taxon>Ovalentaria</taxon>
        <taxon>Atherinomorphae</taxon>
        <taxon>Cyprinodontiformes</taxon>
        <taxon>Goodeidae</taxon>
        <taxon>Crenichthys</taxon>
    </lineage>
</organism>
<name>A0AAV9QRK9_9TELE</name>
<feature type="non-terminal residue" evidence="2">
    <location>
        <position position="89"/>
    </location>
</feature>
<evidence type="ECO:0000313" key="3">
    <source>
        <dbReference type="Proteomes" id="UP001311232"/>
    </source>
</evidence>
<sequence>GKPCPPQKSRVGQFFPRAEGRKKRDPPSPVGYAVKWPVLGPGPTEKCRGPPPKVKEVCCMLTLWVYVAAFPFNFVPPDPFFLRDGFYPK</sequence>
<dbReference type="Proteomes" id="UP001311232">
    <property type="component" value="Unassembled WGS sequence"/>
</dbReference>
<keyword evidence="3" id="KW-1185">Reference proteome</keyword>
<gene>
    <name evidence="2" type="ORF">CRENBAI_025842</name>
</gene>
<evidence type="ECO:0000256" key="1">
    <source>
        <dbReference type="SAM" id="MobiDB-lite"/>
    </source>
</evidence>
<reference evidence="2 3" key="1">
    <citation type="submission" date="2021-06" db="EMBL/GenBank/DDBJ databases">
        <authorList>
            <person name="Palmer J.M."/>
        </authorList>
    </citation>
    <scope>NUCLEOTIDE SEQUENCE [LARGE SCALE GENOMIC DNA]</scope>
    <source>
        <strain evidence="2 3">MEX-2019</strain>
        <tissue evidence="2">Muscle</tissue>
    </source>
</reference>